<keyword evidence="4" id="KW-0663">Pyridoxal phosphate</keyword>
<gene>
    <name evidence="6" type="ORF">HZY91_04765</name>
</gene>
<dbReference type="Gene3D" id="3.40.640.10">
    <property type="entry name" value="Type I PLP-dependent aspartate aminotransferase-like (Major domain)"/>
    <property type="match status" value="1"/>
</dbReference>
<feature type="domain" description="Aminotransferase class I/classII large" evidence="5">
    <location>
        <begin position="7"/>
        <end position="282"/>
    </location>
</feature>
<dbReference type="CDD" id="cd00609">
    <property type="entry name" value="AAT_like"/>
    <property type="match status" value="1"/>
</dbReference>
<dbReference type="InterPro" id="IPR015421">
    <property type="entry name" value="PyrdxlP-dep_Trfase_major"/>
</dbReference>
<dbReference type="Pfam" id="PF00155">
    <property type="entry name" value="Aminotran_1_2"/>
    <property type="match status" value="1"/>
</dbReference>
<evidence type="ECO:0000256" key="4">
    <source>
        <dbReference type="ARBA" id="ARBA00022898"/>
    </source>
</evidence>
<comment type="caution">
    <text evidence="6">The sequence shown here is derived from an EMBL/GenBank/DDBJ whole genome shotgun (WGS) entry which is preliminary data.</text>
</comment>
<dbReference type="RefSeq" id="WP_197115116.1">
    <property type="nucleotide sequence ID" value="NZ_JACBXQ010000002.1"/>
</dbReference>
<dbReference type="InterPro" id="IPR015424">
    <property type="entry name" value="PyrdxlP-dep_Trfase"/>
</dbReference>
<dbReference type="PANTHER" id="PTHR42790:SF6">
    <property type="entry name" value="GNTR-FAMILY TRANSCRIPTIONAL REGULATOR"/>
    <property type="match status" value="1"/>
</dbReference>
<sequence>MDYQVFSSEENIFITSGIQQALYLLCNMIFPNSKEKILIEEPTYPQIIELIKLIKLPYLTIQRADNKLDLEKIETLFSEENIKFFYVSSRFQNPLGFNLTKEEKKRVAELASQYDVYIVEDDYMADLDSDDKNDPIFYYDISDKVIYLKSFSKIMFPGLRIGVAVIPTELISEFSKHKKNSDIGSSVFSQAALDIYIKSGMFQNYKHNIKASSLDRIKSFIDSIEKHSIKEKIDYLPPKALKTHIKLPTNVHENEIISSGLNNKVILINSNDFYINIENNPKDILLIELTNLTNSQIKRGANIILDILSKKIK</sequence>
<accession>A0ABS0LRX3</accession>
<dbReference type="InterPro" id="IPR004839">
    <property type="entry name" value="Aminotransferase_I/II_large"/>
</dbReference>
<evidence type="ECO:0000256" key="2">
    <source>
        <dbReference type="ARBA" id="ARBA00022576"/>
    </source>
</evidence>
<reference evidence="6 7" key="1">
    <citation type="submission" date="2020-07" db="EMBL/GenBank/DDBJ databases">
        <title>Facklamia lactis sp. nov., isolated from raw milk.</title>
        <authorList>
            <person name="Doll E.V."/>
            <person name="Huptas C."/>
            <person name="Staib L."/>
            <person name="Wenning M."/>
            <person name="Scherer S."/>
        </authorList>
    </citation>
    <scope>NUCLEOTIDE SEQUENCE [LARGE SCALE GENOMIC DNA]</scope>
    <source>
        <strain evidence="6 7">DSM 111018</strain>
    </source>
</reference>
<dbReference type="SUPFAM" id="SSF53383">
    <property type="entry name" value="PLP-dependent transferases"/>
    <property type="match status" value="1"/>
</dbReference>
<evidence type="ECO:0000256" key="1">
    <source>
        <dbReference type="ARBA" id="ARBA00001933"/>
    </source>
</evidence>
<evidence type="ECO:0000259" key="5">
    <source>
        <dbReference type="Pfam" id="PF00155"/>
    </source>
</evidence>
<dbReference type="Proteomes" id="UP000721415">
    <property type="component" value="Unassembled WGS sequence"/>
</dbReference>
<dbReference type="PANTHER" id="PTHR42790">
    <property type="entry name" value="AMINOTRANSFERASE"/>
    <property type="match status" value="1"/>
</dbReference>
<keyword evidence="7" id="KW-1185">Reference proteome</keyword>
<name>A0ABS0LRX3_9LACT</name>
<evidence type="ECO:0000256" key="3">
    <source>
        <dbReference type="ARBA" id="ARBA00022679"/>
    </source>
</evidence>
<comment type="cofactor">
    <cofactor evidence="1">
        <name>pyridoxal 5'-phosphate</name>
        <dbReference type="ChEBI" id="CHEBI:597326"/>
    </cofactor>
</comment>
<organism evidence="6 7">
    <name type="scientific">Facklamia lactis</name>
    <dbReference type="NCBI Taxonomy" id="2749967"/>
    <lineage>
        <taxon>Bacteria</taxon>
        <taxon>Bacillati</taxon>
        <taxon>Bacillota</taxon>
        <taxon>Bacilli</taxon>
        <taxon>Lactobacillales</taxon>
        <taxon>Aerococcaceae</taxon>
        <taxon>Facklamia</taxon>
    </lineage>
</organism>
<dbReference type="Gene3D" id="3.90.1150.10">
    <property type="entry name" value="Aspartate Aminotransferase, domain 1"/>
    <property type="match status" value="1"/>
</dbReference>
<dbReference type="GO" id="GO:0008483">
    <property type="term" value="F:transaminase activity"/>
    <property type="evidence" value="ECO:0007669"/>
    <property type="project" value="UniProtKB-KW"/>
</dbReference>
<keyword evidence="2 6" id="KW-0032">Aminotransferase</keyword>
<evidence type="ECO:0000313" key="6">
    <source>
        <dbReference type="EMBL" id="MBG9986205.1"/>
    </source>
</evidence>
<evidence type="ECO:0000313" key="7">
    <source>
        <dbReference type="Proteomes" id="UP000721415"/>
    </source>
</evidence>
<dbReference type="InterPro" id="IPR015422">
    <property type="entry name" value="PyrdxlP-dep_Trfase_small"/>
</dbReference>
<protein>
    <submittedName>
        <fullName evidence="6">PLP-dependent aminotransferase family protein</fullName>
    </submittedName>
</protein>
<keyword evidence="3" id="KW-0808">Transferase</keyword>
<proteinExistence type="predicted"/>
<dbReference type="EMBL" id="JACBXQ010000002">
    <property type="protein sequence ID" value="MBG9986205.1"/>
    <property type="molecule type" value="Genomic_DNA"/>
</dbReference>
<dbReference type="InterPro" id="IPR050859">
    <property type="entry name" value="Class-I_PLP-dep_aminotransf"/>
</dbReference>